<evidence type="ECO:0000313" key="1">
    <source>
        <dbReference type="EMBL" id="MSD90175.1"/>
    </source>
</evidence>
<dbReference type="Proteomes" id="UP000436357">
    <property type="component" value="Unassembled WGS sequence"/>
</dbReference>
<evidence type="ECO:0008006" key="3">
    <source>
        <dbReference type="Google" id="ProtNLM"/>
    </source>
</evidence>
<dbReference type="RefSeq" id="WP_154312481.1">
    <property type="nucleotide sequence ID" value="NZ_WKKW01000001.1"/>
</dbReference>
<gene>
    <name evidence="1" type="ORF">GKC41_00600</name>
</gene>
<protein>
    <recommendedName>
        <fullName evidence="3">Mobile element protein</fullName>
    </recommendedName>
</protein>
<sequence>MSGQQDQPKPLASPDDLAQRLNCKPDEPKLALCLRLASDRFTGQSRNPIIQSTDTIILDGTGGRTVRLPNRPVTDVGKVLFNGEPATPEWSADGMLRFEHPVDGWRSIQVTYTHGYDPVPGDVEDAVLEQAAAIYQVMPGLASWTTGEESRTYSVAQSVGTSAAWSAAIAKYRIGGIL</sequence>
<accession>A0A6N7TTY0</accession>
<proteinExistence type="predicted"/>
<organism evidence="1 2">
    <name type="scientific">Bifidobacterium asteroides</name>
    <dbReference type="NCBI Taxonomy" id="1684"/>
    <lineage>
        <taxon>Bacteria</taxon>
        <taxon>Bacillati</taxon>
        <taxon>Actinomycetota</taxon>
        <taxon>Actinomycetes</taxon>
        <taxon>Bifidobacteriales</taxon>
        <taxon>Bifidobacteriaceae</taxon>
        <taxon>Bifidobacterium</taxon>
    </lineage>
</organism>
<dbReference type="EMBL" id="WKKW01000001">
    <property type="protein sequence ID" value="MSD90175.1"/>
    <property type="molecule type" value="Genomic_DNA"/>
</dbReference>
<evidence type="ECO:0000313" key="2">
    <source>
        <dbReference type="Proteomes" id="UP000436357"/>
    </source>
</evidence>
<comment type="caution">
    <text evidence="1">The sequence shown here is derived from an EMBL/GenBank/DDBJ whole genome shotgun (WGS) entry which is preliminary data.</text>
</comment>
<name>A0A6N7TTY0_9BIFI</name>
<dbReference type="AlphaFoldDB" id="A0A6N7TTY0"/>
<dbReference type="OrthoDB" id="4198058at2"/>
<reference evidence="1 2" key="1">
    <citation type="submission" date="2019-11" db="EMBL/GenBank/DDBJ databases">
        <title>Draft Genome Sequence of Plant Growth-Promoting Rhizosphere-Associated Bacteria.</title>
        <authorList>
            <person name="Vasilyev I.Y."/>
            <person name="Radchenko V."/>
            <person name="Ilnitskaya E.V."/>
        </authorList>
    </citation>
    <scope>NUCLEOTIDE SEQUENCE [LARGE SCALE GENOMIC DNA]</scope>
    <source>
        <strain evidence="1 2">VRA_9sq_n</strain>
    </source>
</reference>